<dbReference type="Proteomes" id="UP000002191">
    <property type="component" value="Chromosome"/>
</dbReference>
<dbReference type="RefSeq" id="WP_013513788.1">
    <property type="nucleotide sequence ID" value="NC_014844.1"/>
</dbReference>
<dbReference type="GO" id="GO:0005829">
    <property type="term" value="C:cytosol"/>
    <property type="evidence" value="ECO:0007669"/>
    <property type="project" value="TreeGrafter"/>
</dbReference>
<dbReference type="InterPro" id="IPR011008">
    <property type="entry name" value="Dimeric_a/b-barrel"/>
</dbReference>
<protein>
    <submittedName>
        <fullName evidence="2">Antibiotic biosynthesis monooxygenase</fullName>
    </submittedName>
</protein>
<dbReference type="HOGENOM" id="CLU_131496_13_1_7"/>
<dbReference type="InterPro" id="IPR007138">
    <property type="entry name" value="ABM_dom"/>
</dbReference>
<dbReference type="eggNOG" id="COG1359">
    <property type="taxonomic scope" value="Bacteria"/>
</dbReference>
<dbReference type="PANTHER" id="PTHR33336">
    <property type="entry name" value="QUINOL MONOOXYGENASE YGIN-RELATED"/>
    <property type="match status" value="1"/>
</dbReference>
<feature type="domain" description="ABM" evidence="1">
    <location>
        <begin position="5"/>
        <end position="92"/>
    </location>
</feature>
<dbReference type="PROSITE" id="PS51725">
    <property type="entry name" value="ABM"/>
    <property type="match status" value="1"/>
</dbReference>
<gene>
    <name evidence="2" type="ordered locus">Daes_0840</name>
</gene>
<keyword evidence="2" id="KW-0560">Oxidoreductase</keyword>
<dbReference type="AlphaFoldDB" id="E6VRC8"/>
<dbReference type="KEGG" id="das:Daes_0840"/>
<reference evidence="2 3" key="2">
    <citation type="journal article" date="2014" name="Genome Announc.">
        <title>Complete Genome Sequence of the Subsurface, Mesophilic Sulfate-Reducing Bacterium Desulfovibrio aespoeensis Aspo-2.</title>
        <authorList>
            <person name="Pedersen K."/>
            <person name="Bengtsson A."/>
            <person name="Edlund J."/>
            <person name="Rabe L."/>
            <person name="Hazen T."/>
            <person name="Chakraborty R."/>
            <person name="Goodwin L."/>
            <person name="Shapiro N."/>
        </authorList>
    </citation>
    <scope>NUCLEOTIDE SEQUENCE [LARGE SCALE GENOMIC DNA]</scope>
    <source>
        <strain evidence="3">ATCC 700646 / DSM 10631 / Aspo-2</strain>
    </source>
</reference>
<evidence type="ECO:0000313" key="3">
    <source>
        <dbReference type="Proteomes" id="UP000002191"/>
    </source>
</evidence>
<dbReference type="OrthoDB" id="287932at2"/>
<dbReference type="STRING" id="643562.Daes_0840"/>
<organism evidence="2 3">
    <name type="scientific">Pseudodesulfovibrio aespoeensis (strain ATCC 700646 / DSM 10631 / Aspo-2)</name>
    <name type="common">Desulfovibrio aespoeensis</name>
    <dbReference type="NCBI Taxonomy" id="643562"/>
    <lineage>
        <taxon>Bacteria</taxon>
        <taxon>Pseudomonadati</taxon>
        <taxon>Thermodesulfobacteriota</taxon>
        <taxon>Desulfovibrionia</taxon>
        <taxon>Desulfovibrionales</taxon>
        <taxon>Desulfovibrionaceae</taxon>
    </lineage>
</organism>
<proteinExistence type="predicted"/>
<keyword evidence="3" id="KW-1185">Reference proteome</keyword>
<evidence type="ECO:0000313" key="2">
    <source>
        <dbReference type="EMBL" id="ADU61857.1"/>
    </source>
</evidence>
<name>E6VRC8_PSEA9</name>
<dbReference type="Gene3D" id="3.30.70.100">
    <property type="match status" value="1"/>
</dbReference>
<dbReference type="InterPro" id="IPR050744">
    <property type="entry name" value="AI-2_Isomerase_LsrG"/>
</dbReference>
<dbReference type="Pfam" id="PF03992">
    <property type="entry name" value="ABM"/>
    <property type="match status" value="1"/>
</dbReference>
<dbReference type="SUPFAM" id="SSF54909">
    <property type="entry name" value="Dimeric alpha+beta barrel"/>
    <property type="match status" value="1"/>
</dbReference>
<sequence>MSECVYVSAVVSAREGCGAALERELGRVVPLVRAEAGCARYDLHRSDSGDAFLFYEIWESDAALAAHGRTAHMAAMRAATAELVAGPAAVAIWRALDVA</sequence>
<dbReference type="EMBL" id="CP002431">
    <property type="protein sequence ID" value="ADU61857.1"/>
    <property type="molecule type" value="Genomic_DNA"/>
</dbReference>
<accession>E6VRC8</accession>
<reference evidence="3" key="1">
    <citation type="submission" date="2010-12" db="EMBL/GenBank/DDBJ databases">
        <title>Complete sequence of Desulfovibrio aespoeensis Aspo-2.</title>
        <authorList>
            <consortium name="US DOE Joint Genome Institute"/>
            <person name="Lucas S."/>
            <person name="Copeland A."/>
            <person name="Lapidus A."/>
            <person name="Cheng J.-F."/>
            <person name="Goodwin L."/>
            <person name="Pitluck S."/>
            <person name="Chertkov O."/>
            <person name="Misra M."/>
            <person name="Detter J.C."/>
            <person name="Han C."/>
            <person name="Tapia R."/>
            <person name="Land M."/>
            <person name="Hauser L."/>
            <person name="Kyrpides N."/>
            <person name="Ivanova N."/>
            <person name="Ovchinnikova G."/>
            <person name="Pedersen K."/>
            <person name="Jagevall S."/>
            <person name="Hazen T."/>
            <person name="Woyke T."/>
        </authorList>
    </citation>
    <scope>NUCLEOTIDE SEQUENCE [LARGE SCALE GENOMIC DNA]</scope>
    <source>
        <strain evidence="3">ATCC 700646 / DSM 10631 / Aspo-2</strain>
    </source>
</reference>
<dbReference type="PANTHER" id="PTHR33336:SF3">
    <property type="entry name" value="ABM DOMAIN-CONTAINING PROTEIN"/>
    <property type="match status" value="1"/>
</dbReference>
<dbReference type="GO" id="GO:0004497">
    <property type="term" value="F:monooxygenase activity"/>
    <property type="evidence" value="ECO:0007669"/>
    <property type="project" value="UniProtKB-KW"/>
</dbReference>
<evidence type="ECO:0000259" key="1">
    <source>
        <dbReference type="PROSITE" id="PS51725"/>
    </source>
</evidence>
<keyword evidence="2" id="KW-0503">Monooxygenase</keyword>